<dbReference type="AlphaFoldDB" id="Q4N6I3"/>
<accession>Q4N6I3</accession>
<dbReference type="InterPro" id="IPR000315">
    <property type="entry name" value="Znf_B-box"/>
</dbReference>
<name>Q4N6I3_THEPA</name>
<dbReference type="PROSITE" id="PS50119">
    <property type="entry name" value="ZF_BBOX"/>
    <property type="match status" value="1"/>
</dbReference>
<dbReference type="STRING" id="5875.Q4N6I3"/>
<feature type="region of interest" description="Disordered" evidence="2">
    <location>
        <begin position="395"/>
        <end position="414"/>
    </location>
</feature>
<keyword evidence="5" id="KW-1185">Reference proteome</keyword>
<dbReference type="EMBL" id="AAGK01000001">
    <property type="protein sequence ID" value="EAN34425.1"/>
    <property type="molecule type" value="Genomic_DNA"/>
</dbReference>
<reference evidence="4 5" key="1">
    <citation type="journal article" date="2005" name="Science">
        <title>Genome sequence of Theileria parva, a bovine pathogen that transforms lymphocytes.</title>
        <authorList>
            <person name="Gardner M.J."/>
            <person name="Bishop R."/>
            <person name="Shah T."/>
            <person name="de Villiers E.P."/>
            <person name="Carlton J.M."/>
            <person name="Hall N."/>
            <person name="Ren Q."/>
            <person name="Paulsen I.T."/>
            <person name="Pain A."/>
            <person name="Berriman M."/>
            <person name="Wilson R.J.M."/>
            <person name="Sato S."/>
            <person name="Ralph S.A."/>
            <person name="Mann D.J."/>
            <person name="Xiong Z."/>
            <person name="Shallom S.J."/>
            <person name="Weidman J."/>
            <person name="Jiang L."/>
            <person name="Lynn J."/>
            <person name="Weaver B."/>
            <person name="Shoaibi A."/>
            <person name="Domingo A.R."/>
            <person name="Wasawo D."/>
            <person name="Crabtree J."/>
            <person name="Wortman J.R."/>
            <person name="Haas B."/>
            <person name="Angiuoli S.V."/>
            <person name="Creasy T.H."/>
            <person name="Lu C."/>
            <person name="Suh B."/>
            <person name="Silva J.C."/>
            <person name="Utterback T.R."/>
            <person name="Feldblyum T.V."/>
            <person name="Pertea M."/>
            <person name="Allen J."/>
            <person name="Nierman W.C."/>
            <person name="Taracha E.L.N."/>
            <person name="Salzberg S.L."/>
            <person name="White O.R."/>
            <person name="Fitzhugh H.A."/>
            <person name="Morzaria S."/>
            <person name="Venter J.C."/>
            <person name="Fraser C.M."/>
            <person name="Nene V."/>
        </authorList>
    </citation>
    <scope>NUCLEOTIDE SEQUENCE [LARGE SCALE GENOMIC DNA]</scope>
    <source>
        <strain evidence="4 5">Muguga</strain>
    </source>
</reference>
<feature type="compositionally biased region" description="Basic and acidic residues" evidence="2">
    <location>
        <begin position="396"/>
        <end position="409"/>
    </location>
</feature>
<dbReference type="InParanoid" id="Q4N6I3"/>
<keyword evidence="1" id="KW-0862">Zinc</keyword>
<dbReference type="PANTHER" id="PTHR25462:SF296">
    <property type="entry name" value="MEIOTIC P26, ISOFORM F"/>
    <property type="match status" value="1"/>
</dbReference>
<feature type="domain" description="B box-type" evidence="3">
    <location>
        <begin position="97"/>
        <end position="130"/>
    </location>
</feature>
<protein>
    <recommendedName>
        <fullName evidence="3">B box-type domain-containing protein</fullName>
    </recommendedName>
</protein>
<comment type="caution">
    <text evidence="4">The sequence shown here is derived from an EMBL/GenBank/DDBJ whole genome shotgun (WGS) entry which is preliminary data.</text>
</comment>
<proteinExistence type="predicted"/>
<dbReference type="PANTHER" id="PTHR25462">
    <property type="entry name" value="BONUS, ISOFORM C-RELATED"/>
    <property type="match status" value="1"/>
</dbReference>
<evidence type="ECO:0000313" key="4">
    <source>
        <dbReference type="EMBL" id="EAN34425.1"/>
    </source>
</evidence>
<dbReference type="InterPro" id="IPR047153">
    <property type="entry name" value="TRIM45/56/19-like"/>
</dbReference>
<dbReference type="KEGG" id="tpv:TP01_1187"/>
<keyword evidence="1" id="KW-0863">Zinc-finger</keyword>
<organism evidence="4 5">
    <name type="scientific">Theileria parva</name>
    <name type="common">East coast fever infection agent</name>
    <dbReference type="NCBI Taxonomy" id="5875"/>
    <lineage>
        <taxon>Eukaryota</taxon>
        <taxon>Sar</taxon>
        <taxon>Alveolata</taxon>
        <taxon>Apicomplexa</taxon>
        <taxon>Aconoidasida</taxon>
        <taxon>Piroplasmida</taxon>
        <taxon>Theileriidae</taxon>
        <taxon>Theileria</taxon>
    </lineage>
</organism>
<dbReference type="OMA" id="WLFTCES"/>
<evidence type="ECO:0000256" key="2">
    <source>
        <dbReference type="SAM" id="MobiDB-lite"/>
    </source>
</evidence>
<dbReference type="GeneID" id="3502473"/>
<dbReference type="Proteomes" id="UP000001949">
    <property type="component" value="Unassembled WGS sequence"/>
</dbReference>
<evidence type="ECO:0000313" key="5">
    <source>
        <dbReference type="Proteomes" id="UP000001949"/>
    </source>
</evidence>
<evidence type="ECO:0000256" key="1">
    <source>
        <dbReference type="PROSITE-ProRule" id="PRU00024"/>
    </source>
</evidence>
<dbReference type="SUPFAM" id="SSF57845">
    <property type="entry name" value="B-box zinc-binding domain"/>
    <property type="match status" value="1"/>
</dbReference>
<sequence>MGTRVPQLTKSVIDSFGKVLDIFDENIQLRIPPFDPNTAYTDPTDTTDTPVVSEFQLPFNVEFLGKRTLTHYNKYLSRNPLNTVDTGDTVTGDTVGLDTRLCTNCYMSLGTAYCSECSDYVCNTCAKHCHGDRVTPVPMECLTLSLTTLPKSLVYEDCTVHSGDKLMFSCVNCHFLPLCPRCKVDHDTVHRVIVLELAVTEVKEFINDCVTSLLERSNSIAPVVPELNQLLHSSKSFISFCNRSLRCGLQSVNDSIHNKQSAFHGEINNLQLLSSNNLNKLLKLSNKYDKYLLGKMDQLRQLSGIKDPGLGLNMFVELKDTYESLLWHNEDLPDLTLEIPHWQLNTGNVNNLLADTELRINHTMELFLTLFQYIKEDSTRTKECILNIVKHNPVRGSKDRVSRDSRDSKNSVGDVGDVLSDRVMGPDTVTQMTGVFWRKDYIHRIVCKRTIQLHNHKLYVLSHHTLSTQSGDITHNTQSGDITHTTDSIHTGDVESVIDLGSVWVRGFEDGELSEFSKLVRVGAPNGFELVEQRRNQMRVWSFTNESRHLVLLWTSKLKVASANARKLLHKVDLTQLGLNKDFVLPVPPTKNINSNVDSGNNSVKSVNNSVNSVNSGVNSVKSTVGTMGIVEREYNFKEVSEALKKIKQDSTLLYDKCFHTNSPKSHNTVNTVNSAVNNTLNSNKSVNSVDNENSVDSVLVCGGRYRIPSPSSVKRERAVNFESFESKGVEVPEFEFQPQITSPKSIHKFFLSHT</sequence>
<dbReference type="GO" id="GO:0008270">
    <property type="term" value="F:zinc ion binding"/>
    <property type="evidence" value="ECO:0007669"/>
    <property type="project" value="UniProtKB-KW"/>
</dbReference>
<gene>
    <name evidence="4" type="ordered locus">TP01_1187</name>
</gene>
<evidence type="ECO:0000259" key="3">
    <source>
        <dbReference type="PROSITE" id="PS50119"/>
    </source>
</evidence>
<dbReference type="eggNOG" id="ENOG502SQUJ">
    <property type="taxonomic scope" value="Eukaryota"/>
</dbReference>
<keyword evidence="1" id="KW-0479">Metal-binding</keyword>
<dbReference type="VEuPathDB" id="PiroplasmaDB:TpMuguga_01g01187"/>